<proteinExistence type="predicted"/>
<keyword evidence="1" id="KW-0472">Membrane</keyword>
<dbReference type="AlphaFoldDB" id="A0A3S9AYY3"/>
<dbReference type="Proteomes" id="UP000268192">
    <property type="component" value="Chromosome"/>
</dbReference>
<keyword evidence="1" id="KW-1133">Transmembrane helix</keyword>
<keyword evidence="1" id="KW-0812">Transmembrane</keyword>
<evidence type="ECO:0000313" key="3">
    <source>
        <dbReference type="Proteomes" id="UP000268192"/>
    </source>
</evidence>
<name>A0A3S9AYY3_9HYPH</name>
<keyword evidence="3" id="KW-1185">Reference proteome</keyword>
<sequence length="219" mass="23835">MADGSGTEISRAAREYRKGQRHSAWVKRLKILLPVVSIGLAVAFVVVSIAFRVTPADIVFDRMTMENGVIVMENPALSGQNDDRRTFTMNAARATQNVATPDVITLNDIKAELPVGDNEVASVEAERGIYDRLLETLVLDAPFTVRATGGLEVDLQSARFDMGVGAMETNDGVVIRNGKTSLVAQSVRIRDNGAIIVFERDVRMIIDPSTLSSREESAD</sequence>
<evidence type="ECO:0000313" key="2">
    <source>
        <dbReference type="EMBL" id="AZN69893.1"/>
    </source>
</evidence>
<protein>
    <submittedName>
        <fullName evidence="2">LPS export ABC transporter periplasmic protein LptC</fullName>
    </submittedName>
</protein>
<gene>
    <name evidence="2" type="ORF">D5400_00180</name>
</gene>
<accession>A0A3S9AYY3</accession>
<dbReference type="EMBL" id="CP032509">
    <property type="protein sequence ID" value="AZN69893.1"/>
    <property type="molecule type" value="Genomic_DNA"/>
</dbReference>
<feature type="transmembrane region" description="Helical" evidence="1">
    <location>
        <begin position="31"/>
        <end position="51"/>
    </location>
</feature>
<organism evidence="2 3">
    <name type="scientific">Georhizobium profundi</name>
    <dbReference type="NCBI Taxonomy" id="2341112"/>
    <lineage>
        <taxon>Bacteria</taxon>
        <taxon>Pseudomonadati</taxon>
        <taxon>Pseudomonadota</taxon>
        <taxon>Alphaproteobacteria</taxon>
        <taxon>Hyphomicrobiales</taxon>
        <taxon>Rhizobiaceae</taxon>
        <taxon>Georhizobium</taxon>
    </lineage>
</organism>
<evidence type="ECO:0000256" key="1">
    <source>
        <dbReference type="SAM" id="Phobius"/>
    </source>
</evidence>
<reference evidence="2 3" key="1">
    <citation type="submission" date="2018-09" db="EMBL/GenBank/DDBJ databases">
        <title>Marinorhizobium profundi gen. nov., sp. nov., isolated from a deep-sea sediment sample from the New Britain Trench and proposal of Marinorhizobiaceae fam. nov. in the order Rhizobiales of the class Alphaproteobacteria.</title>
        <authorList>
            <person name="Cao J."/>
        </authorList>
    </citation>
    <scope>NUCLEOTIDE SEQUENCE [LARGE SCALE GENOMIC DNA]</scope>
    <source>
        <strain evidence="2 3">WS11</strain>
    </source>
</reference>
<dbReference type="KEGG" id="abaw:D5400_00180"/>